<proteinExistence type="predicted"/>
<evidence type="ECO:0000259" key="1">
    <source>
        <dbReference type="Pfam" id="PF07727"/>
    </source>
</evidence>
<feature type="domain" description="Reverse transcriptase Ty1/copia-type" evidence="1">
    <location>
        <begin position="3"/>
        <end position="67"/>
    </location>
</feature>
<protein>
    <recommendedName>
        <fullName evidence="1">Reverse transcriptase Ty1/copia-type domain-containing protein</fullName>
    </recommendedName>
</protein>
<dbReference type="AlphaFoldDB" id="A0AAW2SRY5"/>
<reference evidence="2" key="2">
    <citation type="journal article" date="2024" name="Plant">
        <title>Genomic evolution and insights into agronomic trait innovations of Sesamum species.</title>
        <authorList>
            <person name="Miao H."/>
            <person name="Wang L."/>
            <person name="Qu L."/>
            <person name="Liu H."/>
            <person name="Sun Y."/>
            <person name="Le M."/>
            <person name="Wang Q."/>
            <person name="Wei S."/>
            <person name="Zheng Y."/>
            <person name="Lin W."/>
            <person name="Duan Y."/>
            <person name="Cao H."/>
            <person name="Xiong S."/>
            <person name="Wang X."/>
            <person name="Wei L."/>
            <person name="Li C."/>
            <person name="Ma Q."/>
            <person name="Ju M."/>
            <person name="Zhao R."/>
            <person name="Li G."/>
            <person name="Mu C."/>
            <person name="Tian Q."/>
            <person name="Mei H."/>
            <person name="Zhang T."/>
            <person name="Gao T."/>
            <person name="Zhang H."/>
        </authorList>
    </citation>
    <scope>NUCLEOTIDE SEQUENCE</scope>
    <source>
        <strain evidence="2">KEN1</strain>
    </source>
</reference>
<sequence>MAKSIPILLAKAAWYDYEILQMDVKMAFLNGFVGEEIFKYQPEGFTSVGEEQKVYRLQRSIYDLKQAS</sequence>
<accession>A0AAW2SRY5</accession>
<dbReference type="EMBL" id="JACGWN010000016">
    <property type="protein sequence ID" value="KAL0394819.1"/>
    <property type="molecule type" value="Genomic_DNA"/>
</dbReference>
<comment type="caution">
    <text evidence="2">The sequence shown here is derived from an EMBL/GenBank/DDBJ whole genome shotgun (WGS) entry which is preliminary data.</text>
</comment>
<dbReference type="Pfam" id="PF07727">
    <property type="entry name" value="RVT_2"/>
    <property type="match status" value="1"/>
</dbReference>
<organism evidence="2">
    <name type="scientific">Sesamum latifolium</name>
    <dbReference type="NCBI Taxonomy" id="2727402"/>
    <lineage>
        <taxon>Eukaryota</taxon>
        <taxon>Viridiplantae</taxon>
        <taxon>Streptophyta</taxon>
        <taxon>Embryophyta</taxon>
        <taxon>Tracheophyta</taxon>
        <taxon>Spermatophyta</taxon>
        <taxon>Magnoliopsida</taxon>
        <taxon>eudicotyledons</taxon>
        <taxon>Gunneridae</taxon>
        <taxon>Pentapetalae</taxon>
        <taxon>asterids</taxon>
        <taxon>lamiids</taxon>
        <taxon>Lamiales</taxon>
        <taxon>Pedaliaceae</taxon>
        <taxon>Sesamum</taxon>
    </lineage>
</organism>
<dbReference type="InterPro" id="IPR013103">
    <property type="entry name" value="RVT_2"/>
</dbReference>
<gene>
    <name evidence="2" type="ORF">Slati_4448100</name>
</gene>
<reference evidence="2" key="1">
    <citation type="submission" date="2020-06" db="EMBL/GenBank/DDBJ databases">
        <authorList>
            <person name="Li T."/>
            <person name="Hu X."/>
            <person name="Zhang T."/>
            <person name="Song X."/>
            <person name="Zhang H."/>
            <person name="Dai N."/>
            <person name="Sheng W."/>
            <person name="Hou X."/>
            <person name="Wei L."/>
        </authorList>
    </citation>
    <scope>NUCLEOTIDE SEQUENCE</scope>
    <source>
        <strain evidence="2">KEN1</strain>
        <tissue evidence="2">Leaf</tissue>
    </source>
</reference>
<evidence type="ECO:0000313" key="2">
    <source>
        <dbReference type="EMBL" id="KAL0394819.1"/>
    </source>
</evidence>
<name>A0AAW2SRY5_9LAMI</name>